<reference evidence="2 3" key="1">
    <citation type="submission" date="2015-04" db="EMBL/GenBank/DDBJ databases">
        <title>Draft genome of the roundworm Trichinella nativa.</title>
        <authorList>
            <person name="Mitreva M."/>
        </authorList>
    </citation>
    <scope>NUCLEOTIDE SEQUENCE [LARGE SCALE GENOMIC DNA]</scope>
    <source>
        <strain evidence="2 3">ISS45</strain>
    </source>
</reference>
<sequence>MKFQLFDCFCSIFFSLTVFELLNELTIIFYCVKENVQKPQI</sequence>
<dbReference type="AlphaFoldDB" id="A0A1Y3EWR7"/>
<evidence type="ECO:0000256" key="1">
    <source>
        <dbReference type="SAM" id="Phobius"/>
    </source>
</evidence>
<accession>A0A1Y3EWR7</accession>
<evidence type="ECO:0000313" key="2">
    <source>
        <dbReference type="EMBL" id="OUC49571.1"/>
    </source>
</evidence>
<name>A0A1Y3EWR7_9BILA</name>
<evidence type="ECO:0000313" key="3">
    <source>
        <dbReference type="Proteomes" id="UP000243006"/>
    </source>
</evidence>
<feature type="transmembrane region" description="Helical" evidence="1">
    <location>
        <begin position="12"/>
        <end position="32"/>
    </location>
</feature>
<organism evidence="2 3">
    <name type="scientific">Trichinella nativa</name>
    <dbReference type="NCBI Taxonomy" id="6335"/>
    <lineage>
        <taxon>Eukaryota</taxon>
        <taxon>Metazoa</taxon>
        <taxon>Ecdysozoa</taxon>
        <taxon>Nematoda</taxon>
        <taxon>Enoplea</taxon>
        <taxon>Dorylaimia</taxon>
        <taxon>Trichinellida</taxon>
        <taxon>Trichinellidae</taxon>
        <taxon>Trichinella</taxon>
    </lineage>
</organism>
<dbReference type="EMBL" id="LVZM01000747">
    <property type="protein sequence ID" value="OUC49571.1"/>
    <property type="molecule type" value="Genomic_DNA"/>
</dbReference>
<protein>
    <submittedName>
        <fullName evidence="2">Uncharacterized protein</fullName>
    </submittedName>
</protein>
<dbReference type="Proteomes" id="UP000243006">
    <property type="component" value="Unassembled WGS sequence"/>
</dbReference>
<keyword evidence="1" id="KW-1133">Transmembrane helix</keyword>
<comment type="caution">
    <text evidence="2">The sequence shown here is derived from an EMBL/GenBank/DDBJ whole genome shotgun (WGS) entry which is preliminary data.</text>
</comment>
<keyword evidence="1" id="KW-0472">Membrane</keyword>
<keyword evidence="1" id="KW-0812">Transmembrane</keyword>
<gene>
    <name evidence="2" type="ORF">D917_05263</name>
</gene>
<proteinExistence type="predicted"/>